<keyword evidence="5" id="KW-0378">Hydrolase</keyword>
<feature type="region of interest" description="Disordered" evidence="6">
    <location>
        <begin position="597"/>
        <end position="641"/>
    </location>
</feature>
<name>G3WYF8_SARHA</name>
<evidence type="ECO:0000256" key="5">
    <source>
        <dbReference type="ARBA" id="ARBA00022801"/>
    </source>
</evidence>
<keyword evidence="9" id="KW-1185">Reference proteome</keyword>
<dbReference type="EC" id="3.1.3.4" evidence="4"/>
<feature type="compositionally biased region" description="Basic residues" evidence="6">
    <location>
        <begin position="139"/>
        <end position="153"/>
    </location>
</feature>
<reference evidence="8" key="3">
    <citation type="submission" date="2025-09" db="UniProtKB">
        <authorList>
            <consortium name="Ensembl"/>
        </authorList>
    </citation>
    <scope>IDENTIFICATION</scope>
</reference>
<feature type="region of interest" description="Disordered" evidence="6">
    <location>
        <begin position="371"/>
        <end position="426"/>
    </location>
</feature>
<evidence type="ECO:0000256" key="1">
    <source>
        <dbReference type="ARBA" id="ARBA00001180"/>
    </source>
</evidence>
<dbReference type="Proteomes" id="UP000007648">
    <property type="component" value="Unassembled WGS sequence"/>
</dbReference>
<accession>G3WYF8</accession>
<dbReference type="GeneID" id="100922599"/>
<dbReference type="Gene3D" id="3.40.50.1000">
    <property type="entry name" value="HAD superfamily/HAD-like"/>
    <property type="match status" value="1"/>
</dbReference>
<evidence type="ECO:0000256" key="2">
    <source>
        <dbReference type="ARBA" id="ARBA00001946"/>
    </source>
</evidence>
<dbReference type="InterPro" id="IPR013209">
    <property type="entry name" value="LNS2"/>
</dbReference>
<reference evidence="8" key="2">
    <citation type="submission" date="2025-08" db="UniProtKB">
        <authorList>
            <consortium name="Ensembl"/>
        </authorList>
    </citation>
    <scope>IDENTIFICATION</scope>
</reference>
<dbReference type="RefSeq" id="XP_031809861.1">
    <property type="nucleotide sequence ID" value="XM_031954001.1"/>
</dbReference>
<dbReference type="GO" id="GO:0045944">
    <property type="term" value="P:positive regulation of transcription by RNA polymerase II"/>
    <property type="evidence" value="ECO:0007669"/>
    <property type="project" value="TreeGrafter"/>
</dbReference>
<dbReference type="Pfam" id="PF04571">
    <property type="entry name" value="Lipin_N"/>
    <property type="match status" value="1"/>
</dbReference>
<evidence type="ECO:0000256" key="6">
    <source>
        <dbReference type="SAM" id="MobiDB-lite"/>
    </source>
</evidence>
<dbReference type="InterPro" id="IPR023214">
    <property type="entry name" value="HAD_sf"/>
</dbReference>
<evidence type="ECO:0000256" key="4">
    <source>
        <dbReference type="ARBA" id="ARBA00012638"/>
    </source>
</evidence>
<evidence type="ECO:0000313" key="8">
    <source>
        <dbReference type="Ensembl" id="ENSSHAP00000020463.2"/>
    </source>
</evidence>
<dbReference type="AlphaFoldDB" id="G3WYF8"/>
<dbReference type="InterPro" id="IPR031703">
    <property type="entry name" value="Lipin_mid"/>
</dbReference>
<evidence type="ECO:0000313" key="9">
    <source>
        <dbReference type="Proteomes" id="UP000007648"/>
    </source>
</evidence>
<sequence>MNYVGQLAESVYVTVKELYEGLNPATLSGGIDVLVVKQPDGSFLCSPFHVRFGKLGVLRSREKVVDIEINGEPVDLQMKLGDDGEAFFVQQLETNDEEIPTNLYTSPIPPECSNEVLNDPLLDLIENVHKHSSETTMSQRKKRRRRKKVKKKDKLMLTTTLASSSEELEEVQAEIVVEDRPMTELSPTRDQTEEDISTQHKDSQLFLNMETLHKESFYTAEDDLVETKDSFICSDVEFSRNESSLSSEYLTSIRSDSELEIKFGSQNAMRTEPQVQWHWGRLPQVVKGEHMKLLRSSHSSTSINPLLCEESICQIAASDPLANSETILQDAQNISGAPSLLKLPSYSESTSPLGLIKFCPSSKILPDSQVSLAQNSEEGRRTENIQETNSSFDSTMLPQGLTGQEGSDSSKQKKERKDTRRSQHMKSSDAYLGVLSSLNSATFPQSEINLQAQQWSESFSESNLLHPSVVGDDAIGPLSDASLEQENNVELSLCGGLAENRDISTEKFAKYAISYKNFADNPGILEDPNLVVKIGKKYYNWAVAAPMILSLQAFQKSLPKSTVDKLVKEKMPKKTGRWWFSWGIKDSTSEKNEVQEVASTSKKDSMQQGQKENSTIEEDPLSIPVVLDSPSPPQSSFPNFKKSLRLSSDQLRDLNLREGANDVVFSVTTQYQGTCRCHANIYLWNWYDKVVVSDIDGTITRSDALGHILPQLGKDWTHRGIIKLYHKIHLNGYKFLYCSARSIGMADLTKGYLKWVHEHDCGLPKGPLLLTPSSLFSALHREVIEKKPEVFKIACLTDIRNLFLPHGDPFFAGFGNRASDVDAYLQAGISKSRIFTINPQGELVQEHIKNHKTTYDRLRECVELIFPPIKLGPSVELVKPEYSQFCYWRNPLVKVHPRDLILD</sequence>
<dbReference type="GO" id="GO:0005634">
    <property type="term" value="C:nucleus"/>
    <property type="evidence" value="ECO:0007669"/>
    <property type="project" value="TreeGrafter"/>
</dbReference>
<dbReference type="Pfam" id="PF16876">
    <property type="entry name" value="Lipin_mid"/>
    <property type="match status" value="1"/>
</dbReference>
<feature type="domain" description="LNS2/PITP" evidence="7">
    <location>
        <begin position="690"/>
        <end position="846"/>
    </location>
</feature>
<dbReference type="Pfam" id="PF08235">
    <property type="entry name" value="LNS2"/>
    <property type="match status" value="1"/>
</dbReference>
<dbReference type="FunCoup" id="G3WYF8">
    <property type="interactions" value="1399"/>
</dbReference>
<dbReference type="GO" id="GO:0008195">
    <property type="term" value="F:phosphatidate phosphatase activity"/>
    <property type="evidence" value="ECO:0007669"/>
    <property type="project" value="UniProtKB-EC"/>
</dbReference>
<dbReference type="InterPro" id="IPR036412">
    <property type="entry name" value="HAD-like_sf"/>
</dbReference>
<feature type="compositionally biased region" description="Basic and acidic residues" evidence="6">
    <location>
        <begin position="408"/>
        <end position="421"/>
    </location>
</feature>
<comment type="catalytic activity">
    <reaction evidence="1">
        <text>a 1,2-diacyl-sn-glycero-3-phosphate + H2O = a 1,2-diacyl-sn-glycerol + phosphate</text>
        <dbReference type="Rhea" id="RHEA:27429"/>
        <dbReference type="ChEBI" id="CHEBI:15377"/>
        <dbReference type="ChEBI" id="CHEBI:17815"/>
        <dbReference type="ChEBI" id="CHEBI:43474"/>
        <dbReference type="ChEBI" id="CHEBI:58608"/>
        <dbReference type="EC" id="3.1.3.4"/>
    </reaction>
    <physiologicalReaction direction="left-to-right" evidence="1">
        <dbReference type="Rhea" id="RHEA:27430"/>
    </physiologicalReaction>
</comment>
<dbReference type="InterPro" id="IPR026058">
    <property type="entry name" value="LIPIN"/>
</dbReference>
<protein>
    <recommendedName>
        <fullName evidence="4">phosphatidate phosphatase</fullName>
        <ecNumber evidence="4">3.1.3.4</ecNumber>
    </recommendedName>
</protein>
<dbReference type="RefSeq" id="XP_031809863.1">
    <property type="nucleotide sequence ID" value="XM_031954003.1"/>
</dbReference>
<dbReference type="GO" id="GO:0009062">
    <property type="term" value="P:fatty acid catabolic process"/>
    <property type="evidence" value="ECO:0007669"/>
    <property type="project" value="TreeGrafter"/>
</dbReference>
<dbReference type="InterPro" id="IPR007651">
    <property type="entry name" value="Lipin_N"/>
</dbReference>
<reference evidence="8 9" key="1">
    <citation type="journal article" date="2011" name="Proc. Natl. Acad. Sci. U.S.A.">
        <title>Genetic diversity and population structure of the endangered marsupial Sarcophilus harrisii (Tasmanian devil).</title>
        <authorList>
            <person name="Miller W."/>
            <person name="Hayes V.M."/>
            <person name="Ratan A."/>
            <person name="Petersen D.C."/>
            <person name="Wittekindt N.E."/>
            <person name="Miller J."/>
            <person name="Walenz B."/>
            <person name="Knight J."/>
            <person name="Qi J."/>
            <person name="Zhao F."/>
            <person name="Wang Q."/>
            <person name="Bedoya-Reina O.C."/>
            <person name="Katiyar N."/>
            <person name="Tomsho L.P."/>
            <person name="Kasson L.M."/>
            <person name="Hardie R.A."/>
            <person name="Woodbridge P."/>
            <person name="Tindall E.A."/>
            <person name="Bertelsen M.F."/>
            <person name="Dixon D."/>
            <person name="Pyecroft S."/>
            <person name="Helgen K.M."/>
            <person name="Lesk A.M."/>
            <person name="Pringle T.H."/>
            <person name="Patterson N."/>
            <person name="Zhang Y."/>
            <person name="Kreiss A."/>
            <person name="Woods G.M."/>
            <person name="Jones M.E."/>
            <person name="Schuster S.C."/>
        </authorList>
    </citation>
    <scope>NUCLEOTIDE SEQUENCE [LARGE SCALE GENOMIC DNA]</scope>
</reference>
<evidence type="ECO:0000259" key="7">
    <source>
        <dbReference type="SMART" id="SM00775"/>
    </source>
</evidence>
<evidence type="ECO:0000256" key="3">
    <source>
        <dbReference type="ARBA" id="ARBA00005476"/>
    </source>
</evidence>
<dbReference type="CTD" id="64900"/>
<comment type="cofactor">
    <cofactor evidence="2">
        <name>Mg(2+)</name>
        <dbReference type="ChEBI" id="CHEBI:18420"/>
    </cofactor>
</comment>
<dbReference type="KEGG" id="shr:100922599"/>
<feature type="region of interest" description="Disordered" evidence="6">
    <location>
        <begin position="130"/>
        <end position="153"/>
    </location>
</feature>
<dbReference type="OrthoDB" id="4567at2759"/>
<dbReference type="GO" id="GO:0003713">
    <property type="term" value="F:transcription coactivator activity"/>
    <property type="evidence" value="ECO:0007669"/>
    <property type="project" value="TreeGrafter"/>
</dbReference>
<gene>
    <name evidence="8" type="primary">LPIN3</name>
</gene>
<comment type="similarity">
    <text evidence="3">Belongs to the lipin family.</text>
</comment>
<dbReference type="SUPFAM" id="SSF56784">
    <property type="entry name" value="HAD-like"/>
    <property type="match status" value="1"/>
</dbReference>
<dbReference type="GO" id="GO:0032869">
    <property type="term" value="P:cellular response to insulin stimulus"/>
    <property type="evidence" value="ECO:0007669"/>
    <property type="project" value="TreeGrafter"/>
</dbReference>
<dbReference type="SMART" id="SM00775">
    <property type="entry name" value="LNS2"/>
    <property type="match status" value="1"/>
</dbReference>
<dbReference type="InParanoid" id="G3WYF8"/>
<dbReference type="RefSeq" id="XP_023362999.1">
    <property type="nucleotide sequence ID" value="XM_023507231.2"/>
</dbReference>
<dbReference type="Ensembl" id="ENSSHAT00000020626.2">
    <property type="protein sequence ID" value="ENSSHAP00000020463.2"/>
    <property type="gene ID" value="ENSSHAG00000017351.2"/>
</dbReference>
<dbReference type="PANTHER" id="PTHR12181">
    <property type="entry name" value="LIPIN"/>
    <property type="match status" value="1"/>
</dbReference>
<dbReference type="GeneTree" id="ENSGT00940000160046"/>
<organism evidence="8 9">
    <name type="scientific">Sarcophilus harrisii</name>
    <name type="common">Tasmanian devil</name>
    <name type="synonym">Sarcophilus laniarius</name>
    <dbReference type="NCBI Taxonomy" id="9305"/>
    <lineage>
        <taxon>Eukaryota</taxon>
        <taxon>Metazoa</taxon>
        <taxon>Chordata</taxon>
        <taxon>Craniata</taxon>
        <taxon>Vertebrata</taxon>
        <taxon>Euteleostomi</taxon>
        <taxon>Mammalia</taxon>
        <taxon>Metatheria</taxon>
        <taxon>Dasyuromorphia</taxon>
        <taxon>Dasyuridae</taxon>
        <taxon>Sarcophilus</taxon>
    </lineage>
</organism>
<dbReference type="InterPro" id="IPR031315">
    <property type="entry name" value="LNS2/PITP"/>
</dbReference>
<dbReference type="PANTHER" id="PTHR12181:SF62">
    <property type="entry name" value="PHOSPHATIDATE PHOSPHATASE LPIN3"/>
    <property type="match status" value="1"/>
</dbReference>
<proteinExistence type="inferred from homology"/>
<feature type="compositionally biased region" description="Polar residues" evidence="6">
    <location>
        <begin position="385"/>
        <end position="407"/>
    </location>
</feature>
<dbReference type="GO" id="GO:0019432">
    <property type="term" value="P:triglyceride biosynthetic process"/>
    <property type="evidence" value="ECO:0007669"/>
    <property type="project" value="TreeGrafter"/>
</dbReference>